<evidence type="ECO:0000313" key="2">
    <source>
        <dbReference type="EMBL" id="KAJ8317819.1"/>
    </source>
</evidence>
<dbReference type="InterPro" id="IPR000157">
    <property type="entry name" value="TIR_dom"/>
</dbReference>
<dbReference type="Pfam" id="PF15009">
    <property type="entry name" value="STING_LBD"/>
    <property type="match status" value="1"/>
</dbReference>
<dbReference type="InterPro" id="IPR055432">
    <property type="entry name" value="STING_LBD"/>
</dbReference>
<proteinExistence type="predicted"/>
<dbReference type="Gene3D" id="3.40.50.10140">
    <property type="entry name" value="Toll/interleukin-1 receptor homology (TIR) domain"/>
    <property type="match status" value="1"/>
</dbReference>
<dbReference type="InterPro" id="IPR035897">
    <property type="entry name" value="Toll_tir_struct_dom_sf"/>
</dbReference>
<dbReference type="PANTHER" id="PTHR34339">
    <property type="entry name" value="STIMULATOR OF INTERFERON GENES PROTEIN"/>
    <property type="match status" value="1"/>
</dbReference>
<evidence type="ECO:0000313" key="3">
    <source>
        <dbReference type="Proteomes" id="UP001217089"/>
    </source>
</evidence>
<sequence length="454" mass="51874">MMNCKVVQSYKYDAFITHCEADIIFGKQILGSLESAGFKCLFQARDFTIGASHADNIVHAITSSKHMVLILSKAALVSEWRRFEMLVALQDDARKESKRIIPVLCKDVVLSDLPYEFNHLTCLNVARDNGFIQQLIKRISAPNGTWKSRLPAGNVAHGLAWSYYYGYLRIVLPEIKERIIASKFFENCNERIHMCKKFILLFPESCRCFPTLHDQDSDISVEGHLEPVIRNRAGTVNRYYRSTVYSVKDNIDPNKKYFFIGEYITAILTMFEMEQSNLAGLSTHDKLLQSAQFYIKIEDILKCHVECNNTYKIIYFKDQSERGKIPKISDIILTTIKAEIEREKIEDKENHKKTDHRDNGSNICIGSNICNGSNVCNGSINPDGSRGNANQDSSQRVTCRENLHIDTSMMYEFMLFDKPEVVKDKSGKPKTITNGDECMNLLIPSENYLDEHSP</sequence>
<accession>A0ABQ9FKK5</accession>
<dbReference type="Pfam" id="PF13676">
    <property type="entry name" value="TIR_2"/>
    <property type="match status" value="1"/>
</dbReference>
<evidence type="ECO:0000259" key="1">
    <source>
        <dbReference type="PROSITE" id="PS50104"/>
    </source>
</evidence>
<dbReference type="InterPro" id="IPR029158">
    <property type="entry name" value="STING"/>
</dbReference>
<dbReference type="PROSITE" id="PS50104">
    <property type="entry name" value="TIR"/>
    <property type="match status" value="1"/>
</dbReference>
<gene>
    <name evidence="2" type="ORF">KUTeg_004629</name>
</gene>
<name>A0ABQ9FKK5_TEGGR</name>
<reference evidence="2 3" key="1">
    <citation type="submission" date="2022-12" db="EMBL/GenBank/DDBJ databases">
        <title>Chromosome-level genome of Tegillarca granosa.</title>
        <authorList>
            <person name="Kim J."/>
        </authorList>
    </citation>
    <scope>NUCLEOTIDE SEQUENCE [LARGE SCALE GENOMIC DNA]</scope>
    <source>
        <strain evidence="2">Teg-2019</strain>
        <tissue evidence="2">Adductor muscle</tissue>
    </source>
</reference>
<dbReference type="Gene3D" id="1.20.5.5200">
    <property type="match status" value="1"/>
</dbReference>
<dbReference type="Gene3D" id="3.40.50.12100">
    <property type="entry name" value="Stimulator of interferon genes protein"/>
    <property type="match status" value="1"/>
</dbReference>
<dbReference type="InterPro" id="IPR038623">
    <property type="entry name" value="STING_C_sf"/>
</dbReference>
<keyword evidence="3" id="KW-1185">Reference proteome</keyword>
<feature type="domain" description="TIR" evidence="1">
    <location>
        <begin position="10"/>
        <end position="139"/>
    </location>
</feature>
<dbReference type="SMART" id="SM00255">
    <property type="entry name" value="TIR"/>
    <property type="match status" value="1"/>
</dbReference>
<dbReference type="Proteomes" id="UP001217089">
    <property type="component" value="Unassembled WGS sequence"/>
</dbReference>
<dbReference type="PANTHER" id="PTHR34339:SF1">
    <property type="entry name" value="STIMULATOR OF INTERFERON GENES PROTEIN"/>
    <property type="match status" value="1"/>
</dbReference>
<dbReference type="SUPFAM" id="SSF52200">
    <property type="entry name" value="Toll/Interleukin receptor TIR domain"/>
    <property type="match status" value="1"/>
</dbReference>
<organism evidence="2 3">
    <name type="scientific">Tegillarca granosa</name>
    <name type="common">Malaysian cockle</name>
    <name type="synonym">Anadara granosa</name>
    <dbReference type="NCBI Taxonomy" id="220873"/>
    <lineage>
        <taxon>Eukaryota</taxon>
        <taxon>Metazoa</taxon>
        <taxon>Spiralia</taxon>
        <taxon>Lophotrochozoa</taxon>
        <taxon>Mollusca</taxon>
        <taxon>Bivalvia</taxon>
        <taxon>Autobranchia</taxon>
        <taxon>Pteriomorphia</taxon>
        <taxon>Arcoida</taxon>
        <taxon>Arcoidea</taxon>
        <taxon>Arcidae</taxon>
        <taxon>Tegillarca</taxon>
    </lineage>
</organism>
<dbReference type="EMBL" id="JARBDR010000221">
    <property type="protein sequence ID" value="KAJ8317819.1"/>
    <property type="molecule type" value="Genomic_DNA"/>
</dbReference>
<protein>
    <recommendedName>
        <fullName evidence="1">TIR domain-containing protein</fullName>
    </recommendedName>
</protein>
<comment type="caution">
    <text evidence="2">The sequence shown here is derived from an EMBL/GenBank/DDBJ whole genome shotgun (WGS) entry which is preliminary data.</text>
</comment>